<dbReference type="PANTHER" id="PTHR45641">
    <property type="entry name" value="TETRATRICOPEPTIDE REPEAT PROTEIN (AFU_ORTHOLOGUE AFUA_6G03870)"/>
    <property type="match status" value="1"/>
</dbReference>
<dbReference type="SUPFAM" id="SSF48452">
    <property type="entry name" value="TPR-like"/>
    <property type="match status" value="3"/>
</dbReference>
<dbReference type="OrthoDB" id="311289at2759"/>
<comment type="caution">
    <text evidence="4">The sequence shown here is derived from an EMBL/GenBank/DDBJ whole genome shotgun (WGS) entry which is preliminary data.</text>
</comment>
<dbReference type="Gene3D" id="1.25.40.10">
    <property type="entry name" value="Tetratricopeptide repeat domain"/>
    <property type="match status" value="4"/>
</dbReference>
<keyword evidence="2 3" id="KW-0802">TPR repeat</keyword>
<evidence type="ECO:0000256" key="2">
    <source>
        <dbReference type="ARBA" id="ARBA00022803"/>
    </source>
</evidence>
<keyword evidence="5" id="KW-1185">Reference proteome</keyword>
<dbReference type="SMART" id="SM00028">
    <property type="entry name" value="TPR"/>
    <property type="match status" value="8"/>
</dbReference>
<proteinExistence type="predicted"/>
<evidence type="ECO:0000313" key="5">
    <source>
        <dbReference type="Proteomes" id="UP000187209"/>
    </source>
</evidence>
<sequence length="609" mass="71543">MFIYSWLRRTKWLQRSISKLPQDTNLYQQMKDMISKALENLSKGTNPKQSHEYFDKAVNIAKEIYPIHPLKIGKVFADIAFAYSLYQNPERALEHLQEVKNQLELVNNKDSQEAHEIFVIMAFTYFELENFEETRKWLEPSIKKHKFPNVNQQAMAFDRLARTIYMLKDKALALEYSNESINLLKSINCQDIDYTRCLQTQGLCSCNKKCFEEALQILEKVSKKSEVLVKVYIYESYARVCAELGEFEEAANKALQGNDVLKTTKFFNQGRMIYLENACHNITNPIAIEPLIDEMLEIVNEVYGNTKKAANIYSIAAETKYLKGKYEESLQIAEKELNIYKQNNDLKSILESYISICKIYLNLENIEKAKSYIDLSEITLKKHPSRIIQSELYYYKYFYHYKIEEVDQAEIFLEMSIQETIEDEENIDQLIHKYSELGNLCIAQSKFDKAKENFDKALVLNRKYNGNENIKTANFIEIIGNVNAMMKNYEKALEMMFDSLELKQKLVGNEDNELISTYTMISTTYYMMKEYNLSLEYCDIIKELMKKINKEKDIELGNLYLMMGEIYENIMNRVKAKSLYLQAKDIFIENNQQESVDYVMKKIEELDSL</sequence>
<evidence type="ECO:0000256" key="3">
    <source>
        <dbReference type="PROSITE-ProRule" id="PRU00339"/>
    </source>
</evidence>
<feature type="repeat" description="TPR" evidence="3">
    <location>
        <begin position="431"/>
        <end position="464"/>
    </location>
</feature>
<dbReference type="AlphaFoldDB" id="A0A1R2CDS1"/>
<gene>
    <name evidence="4" type="ORF">SteCoe_11164</name>
</gene>
<reference evidence="4 5" key="1">
    <citation type="submission" date="2016-11" db="EMBL/GenBank/DDBJ databases">
        <title>The macronuclear genome of Stentor coeruleus: a giant cell with tiny introns.</title>
        <authorList>
            <person name="Slabodnick M."/>
            <person name="Ruby J.G."/>
            <person name="Reiff S.B."/>
            <person name="Swart E.C."/>
            <person name="Gosai S."/>
            <person name="Prabakaran S."/>
            <person name="Witkowska E."/>
            <person name="Larue G.E."/>
            <person name="Fisher S."/>
            <person name="Freeman R.M."/>
            <person name="Gunawardena J."/>
            <person name="Chu W."/>
            <person name="Stover N.A."/>
            <person name="Gregory B.D."/>
            <person name="Nowacki M."/>
            <person name="Derisi J."/>
            <person name="Roy S.W."/>
            <person name="Marshall W.F."/>
            <person name="Sood P."/>
        </authorList>
    </citation>
    <scope>NUCLEOTIDE SEQUENCE [LARGE SCALE GENOMIC DNA]</scope>
    <source>
        <strain evidence="4">WM001</strain>
    </source>
</reference>
<evidence type="ECO:0000313" key="4">
    <source>
        <dbReference type="EMBL" id="OMJ87164.1"/>
    </source>
</evidence>
<accession>A0A1R2CDS1</accession>
<keyword evidence="1" id="KW-0677">Repeat</keyword>
<dbReference type="InterPro" id="IPR019734">
    <property type="entry name" value="TPR_rpt"/>
</dbReference>
<evidence type="ECO:0008006" key="6">
    <source>
        <dbReference type="Google" id="ProtNLM"/>
    </source>
</evidence>
<dbReference type="PROSITE" id="PS50005">
    <property type="entry name" value="TPR"/>
    <property type="match status" value="1"/>
</dbReference>
<name>A0A1R2CDS1_9CILI</name>
<dbReference type="InterPro" id="IPR011990">
    <property type="entry name" value="TPR-like_helical_dom_sf"/>
</dbReference>
<dbReference type="PANTHER" id="PTHR45641:SF1">
    <property type="entry name" value="AAA+ ATPASE DOMAIN-CONTAINING PROTEIN"/>
    <property type="match status" value="1"/>
</dbReference>
<protein>
    <recommendedName>
        <fullName evidence="6">MalT-like TPR region domain-containing protein</fullName>
    </recommendedName>
</protein>
<dbReference type="EMBL" id="MPUH01000184">
    <property type="protein sequence ID" value="OMJ87164.1"/>
    <property type="molecule type" value="Genomic_DNA"/>
</dbReference>
<dbReference type="Proteomes" id="UP000187209">
    <property type="component" value="Unassembled WGS sequence"/>
</dbReference>
<organism evidence="4 5">
    <name type="scientific">Stentor coeruleus</name>
    <dbReference type="NCBI Taxonomy" id="5963"/>
    <lineage>
        <taxon>Eukaryota</taxon>
        <taxon>Sar</taxon>
        <taxon>Alveolata</taxon>
        <taxon>Ciliophora</taxon>
        <taxon>Postciliodesmatophora</taxon>
        <taxon>Heterotrichea</taxon>
        <taxon>Heterotrichida</taxon>
        <taxon>Stentoridae</taxon>
        <taxon>Stentor</taxon>
    </lineage>
</organism>
<evidence type="ECO:0000256" key="1">
    <source>
        <dbReference type="ARBA" id="ARBA00022737"/>
    </source>
</evidence>
<dbReference type="Pfam" id="PF13424">
    <property type="entry name" value="TPR_12"/>
    <property type="match status" value="1"/>
</dbReference>